<organism evidence="2 3">
    <name type="scientific">Mycena maculata</name>
    <dbReference type="NCBI Taxonomy" id="230809"/>
    <lineage>
        <taxon>Eukaryota</taxon>
        <taxon>Fungi</taxon>
        <taxon>Dikarya</taxon>
        <taxon>Basidiomycota</taxon>
        <taxon>Agaricomycotina</taxon>
        <taxon>Agaricomycetes</taxon>
        <taxon>Agaricomycetidae</taxon>
        <taxon>Agaricales</taxon>
        <taxon>Marasmiineae</taxon>
        <taxon>Mycenaceae</taxon>
        <taxon>Mycena</taxon>
    </lineage>
</organism>
<comment type="caution">
    <text evidence="2">The sequence shown here is derived from an EMBL/GenBank/DDBJ whole genome shotgun (WGS) entry which is preliminary data.</text>
</comment>
<proteinExistence type="predicted"/>
<feature type="compositionally biased region" description="Polar residues" evidence="1">
    <location>
        <begin position="7"/>
        <end position="18"/>
    </location>
</feature>
<evidence type="ECO:0000256" key="1">
    <source>
        <dbReference type="SAM" id="MobiDB-lite"/>
    </source>
</evidence>
<feature type="region of interest" description="Disordered" evidence="1">
    <location>
        <begin position="284"/>
        <end position="313"/>
    </location>
</feature>
<dbReference type="EMBL" id="JARJLG010000001">
    <property type="protein sequence ID" value="KAJ7784994.1"/>
    <property type="molecule type" value="Genomic_DNA"/>
</dbReference>
<feature type="region of interest" description="Disordered" evidence="1">
    <location>
        <begin position="1"/>
        <end position="23"/>
    </location>
</feature>
<name>A0AAD7P2L8_9AGAR</name>
<evidence type="ECO:0000313" key="3">
    <source>
        <dbReference type="Proteomes" id="UP001215280"/>
    </source>
</evidence>
<reference evidence="2" key="1">
    <citation type="submission" date="2023-03" db="EMBL/GenBank/DDBJ databases">
        <title>Massive genome expansion in bonnet fungi (Mycena s.s.) driven by repeated elements and novel gene families across ecological guilds.</title>
        <authorList>
            <consortium name="Lawrence Berkeley National Laboratory"/>
            <person name="Harder C.B."/>
            <person name="Miyauchi S."/>
            <person name="Viragh M."/>
            <person name="Kuo A."/>
            <person name="Thoen E."/>
            <person name="Andreopoulos B."/>
            <person name="Lu D."/>
            <person name="Skrede I."/>
            <person name="Drula E."/>
            <person name="Henrissat B."/>
            <person name="Morin E."/>
            <person name="Kohler A."/>
            <person name="Barry K."/>
            <person name="LaButti K."/>
            <person name="Morin E."/>
            <person name="Salamov A."/>
            <person name="Lipzen A."/>
            <person name="Mereny Z."/>
            <person name="Hegedus B."/>
            <person name="Baldrian P."/>
            <person name="Stursova M."/>
            <person name="Weitz H."/>
            <person name="Taylor A."/>
            <person name="Grigoriev I.V."/>
            <person name="Nagy L.G."/>
            <person name="Martin F."/>
            <person name="Kauserud H."/>
        </authorList>
    </citation>
    <scope>NUCLEOTIDE SEQUENCE</scope>
    <source>
        <strain evidence="2">CBHHK188m</strain>
    </source>
</reference>
<accession>A0AAD7P2L8</accession>
<sequence length="313" mass="34817">MKDLEPNSCSVSYPSAASNAPAFESSCGRPGCTHSFRYDGGNPLDGIAALVKAHRANCVGRDLSATHPRTIHWEPSIQMVKQFPRAEYNAETSYFGAEYYKDEAHWDDCPQDKQDRDKANQKAMIATHRWDMSWTPTGGEMSNTRNVENKATMATCAPEFRFTCDNIETKLIESRHSSAANSVDEMMYGFGSEGPAETASCRGATARTKKPGAKKTARTEVERKAVLRDDPWTGLVEFYRVLCRGCGNTIKLDARSRYYPGLWLKHRKRCDGVRRGKPLLDAMISWDPKSARGSKSRDASETTDGSSMKDGSE</sequence>
<feature type="non-terminal residue" evidence="2">
    <location>
        <position position="313"/>
    </location>
</feature>
<protein>
    <submittedName>
        <fullName evidence="2">Uncharacterized protein</fullName>
    </submittedName>
</protein>
<gene>
    <name evidence="2" type="ORF">DFH07DRAFT_1054471</name>
</gene>
<keyword evidence="3" id="KW-1185">Reference proteome</keyword>
<dbReference type="Proteomes" id="UP001215280">
    <property type="component" value="Unassembled WGS sequence"/>
</dbReference>
<evidence type="ECO:0000313" key="2">
    <source>
        <dbReference type="EMBL" id="KAJ7784994.1"/>
    </source>
</evidence>
<dbReference type="AlphaFoldDB" id="A0AAD7P2L8"/>